<dbReference type="GO" id="GO:0003676">
    <property type="term" value="F:nucleic acid binding"/>
    <property type="evidence" value="ECO:0007669"/>
    <property type="project" value="InterPro"/>
</dbReference>
<dbReference type="EMBL" id="DTCA01000093">
    <property type="protein sequence ID" value="HGM07349.1"/>
    <property type="molecule type" value="Genomic_DNA"/>
</dbReference>
<dbReference type="GO" id="GO:0006388">
    <property type="term" value="P:tRNA splicing, via endonucleolytic cleavage and ligation"/>
    <property type="evidence" value="ECO:0007669"/>
    <property type="project" value="InterPro"/>
</dbReference>
<comment type="caution">
    <text evidence="1">The sequence shown here is derived from an EMBL/GenBank/DDBJ whole genome shotgun (WGS) entry which is preliminary data.</text>
</comment>
<dbReference type="InterPro" id="IPR011856">
    <property type="entry name" value="tRNA_endonuc-like_dom_sf"/>
</dbReference>
<protein>
    <submittedName>
        <fullName evidence="1">Uncharacterized protein</fullName>
    </submittedName>
</protein>
<evidence type="ECO:0000313" key="1">
    <source>
        <dbReference type="EMBL" id="HGM07349.1"/>
    </source>
</evidence>
<organism evidence="1">
    <name type="scientific">Ignisphaera aggregans</name>
    <dbReference type="NCBI Taxonomy" id="334771"/>
    <lineage>
        <taxon>Archaea</taxon>
        <taxon>Thermoproteota</taxon>
        <taxon>Thermoprotei</taxon>
        <taxon>Desulfurococcales</taxon>
        <taxon>Desulfurococcaceae</taxon>
        <taxon>Ignisphaera</taxon>
    </lineage>
</organism>
<proteinExistence type="predicted"/>
<dbReference type="InterPro" id="IPR036167">
    <property type="entry name" value="tRNA_intron_Endo_cat-like_sf"/>
</dbReference>
<accession>A0A7C4H2B2</accession>
<reference evidence="1" key="1">
    <citation type="journal article" date="2020" name="mSystems">
        <title>Genome- and Community-Level Interaction Insights into Carbon Utilization and Element Cycling Functions of Hydrothermarchaeota in Hydrothermal Sediment.</title>
        <authorList>
            <person name="Zhou Z."/>
            <person name="Liu Y."/>
            <person name="Xu W."/>
            <person name="Pan J."/>
            <person name="Luo Z.H."/>
            <person name="Li M."/>
        </authorList>
    </citation>
    <scope>NUCLEOTIDE SEQUENCE [LARGE SCALE GENOMIC DNA]</scope>
    <source>
        <strain evidence="1">SpSt-658</strain>
    </source>
</reference>
<dbReference type="SUPFAM" id="SSF53032">
    <property type="entry name" value="tRNA-intron endonuclease catalytic domain-like"/>
    <property type="match status" value="1"/>
</dbReference>
<name>A0A7C4H2B2_9CREN</name>
<dbReference type="AlphaFoldDB" id="A0A7C4H2B2"/>
<gene>
    <name evidence="1" type="ORF">ENU31_02945</name>
</gene>
<dbReference type="Gene3D" id="3.40.1350.10">
    <property type="match status" value="1"/>
</dbReference>
<sequence length="163" mass="19001">MSTNTLVKYIDRKAYLVKAPPDLKERFGLSEEREIPLPILLYLVYTSIVEIIDEKGERIEFIDLIKSLKDVNTFSTFIVLYDLVKKGKKVGIGDFNNELVIIDEKIKIYVLDEDSYIVAEELYKIVDRAIKQGYRLVIAVVDINGEVTYYEVNKTDFPRIERR</sequence>